<dbReference type="GO" id="GO:1990281">
    <property type="term" value="C:efflux pump complex"/>
    <property type="evidence" value="ECO:0007669"/>
    <property type="project" value="TreeGrafter"/>
</dbReference>
<reference evidence="9" key="1">
    <citation type="submission" date="2023-03" db="EMBL/GenBank/DDBJ databases">
        <title>Edaphobacter sp.</title>
        <authorList>
            <person name="Huber K.J."/>
            <person name="Papendorf J."/>
            <person name="Pilke C."/>
            <person name="Bunk B."/>
            <person name="Sproeer C."/>
            <person name="Pester M."/>
        </authorList>
    </citation>
    <scope>NUCLEOTIDE SEQUENCE</scope>
    <source>
        <strain evidence="9">DSM 110680</strain>
    </source>
</reference>
<comment type="similarity">
    <text evidence="2">Belongs to the outer membrane factor (OMF) (TC 1.B.17) family.</text>
</comment>
<organism evidence="9">
    <name type="scientific">Telmatobacter sp. DSM 110680</name>
    <dbReference type="NCBI Taxonomy" id="3036704"/>
    <lineage>
        <taxon>Bacteria</taxon>
        <taxon>Pseudomonadati</taxon>
        <taxon>Acidobacteriota</taxon>
        <taxon>Terriglobia</taxon>
        <taxon>Terriglobales</taxon>
        <taxon>Acidobacteriaceae</taxon>
        <taxon>Telmatobacter</taxon>
    </lineage>
</organism>
<proteinExistence type="inferred from homology"/>
<dbReference type="InterPro" id="IPR003423">
    <property type="entry name" value="OMP_efflux"/>
</dbReference>
<evidence type="ECO:0000256" key="3">
    <source>
        <dbReference type="ARBA" id="ARBA00022448"/>
    </source>
</evidence>
<evidence type="ECO:0000256" key="7">
    <source>
        <dbReference type="ARBA" id="ARBA00023237"/>
    </source>
</evidence>
<dbReference type="SUPFAM" id="SSF56954">
    <property type="entry name" value="Outer membrane efflux proteins (OEP)"/>
    <property type="match status" value="1"/>
</dbReference>
<keyword evidence="5" id="KW-0812">Transmembrane</keyword>
<dbReference type="InterPro" id="IPR051906">
    <property type="entry name" value="TolC-like"/>
</dbReference>
<evidence type="ECO:0000256" key="6">
    <source>
        <dbReference type="ARBA" id="ARBA00023136"/>
    </source>
</evidence>
<dbReference type="Pfam" id="PF02321">
    <property type="entry name" value="OEP"/>
    <property type="match status" value="1"/>
</dbReference>
<evidence type="ECO:0000256" key="5">
    <source>
        <dbReference type="ARBA" id="ARBA00022692"/>
    </source>
</evidence>
<dbReference type="PANTHER" id="PTHR30026:SF23">
    <property type="entry name" value="TO APRF-PUTATIVE OUTER MEMBRANE EFFLUX PROTEIN OR SECRETED ALKALINE PHOSPHATASE-RELATED"/>
    <property type="match status" value="1"/>
</dbReference>
<dbReference type="Gene3D" id="1.20.1600.10">
    <property type="entry name" value="Outer membrane efflux proteins (OEP)"/>
    <property type="match status" value="1"/>
</dbReference>
<dbReference type="RefSeq" id="WP_348264827.1">
    <property type="nucleotide sequence ID" value="NZ_CP121196.1"/>
</dbReference>
<keyword evidence="4" id="KW-1134">Transmembrane beta strand</keyword>
<dbReference type="GO" id="GO:0015288">
    <property type="term" value="F:porin activity"/>
    <property type="evidence" value="ECO:0007669"/>
    <property type="project" value="TreeGrafter"/>
</dbReference>
<dbReference type="GO" id="GO:0009279">
    <property type="term" value="C:cell outer membrane"/>
    <property type="evidence" value="ECO:0007669"/>
    <property type="project" value="UniProtKB-SubCell"/>
</dbReference>
<feature type="compositionally biased region" description="Gly residues" evidence="8">
    <location>
        <begin position="155"/>
        <end position="179"/>
    </location>
</feature>
<protein>
    <submittedName>
        <fullName evidence="9">TolC family protein</fullName>
    </submittedName>
</protein>
<keyword evidence="7" id="KW-0998">Cell outer membrane</keyword>
<evidence type="ECO:0000313" key="9">
    <source>
        <dbReference type="EMBL" id="XBH19608.1"/>
    </source>
</evidence>
<accession>A0AAU7DQT2</accession>
<keyword evidence="6" id="KW-0472">Membrane</keyword>
<gene>
    <name evidence="9" type="ORF">P8935_09875</name>
</gene>
<sequence>MNSKVNDLKKTPGTPIATRIIAGAAILLLQANMALAFQSEATNAPPQTAPQATTTLQTAPAVPFNEMLHHSFNPFDAYRGKIVPPPSLSNSMRMNSLVRDGKLYLSLRNAIDLALENNLDIVIARYNLPIAQMDILRTQAGGFTRGVNTGVVSGTPGGAASGTGTGSGAGGTSTGSGGAGAGSGGLVQSTFGVGSNVSSFDPYIIAKAYNDHTSQQLTNQTLYGVSAYHQNENLADISYQQFFPTGTYFETDFNNNRQTSNSPNNTLNPQLYSNLQVIFQQQLLAGFGTGPNLRYLRIARTNQKIGDIAFKAQIIATVTQICNIYWDLVNAYDTEQVGERSVAFATETLDTSRKQLELQAIPEMDVLKAESEVATRQQDLTVARTNLELQELYMKNAITRSFDDPVLQELPVVPTDHLAAQIQPQTEPVQQSITDALKNRTEIQENALDLSNRELTRKSARNNLLPQLSLYGFYSGTAFGGVPNPAFAGSNTAPGGYGGTLENALNNSSPEYQVGLQLQMPLRNRQAKADQYRTELEYRQSQVYAEELKKNIVIEVRNARYAVEQGASRVGAAKQARDLAQRTLNIMQQEQKLGAGSNQQTLSAEHDLSVAESALVTAQTAYEKARIQLKFATGSVLEEYGISITDAKTGVVQADNN</sequence>
<dbReference type="AlphaFoldDB" id="A0AAU7DQT2"/>
<name>A0AAU7DQT2_9BACT</name>
<dbReference type="EMBL" id="CP121196">
    <property type="protein sequence ID" value="XBH19608.1"/>
    <property type="molecule type" value="Genomic_DNA"/>
</dbReference>
<evidence type="ECO:0000256" key="2">
    <source>
        <dbReference type="ARBA" id="ARBA00007613"/>
    </source>
</evidence>
<comment type="subcellular location">
    <subcellularLocation>
        <location evidence="1">Cell outer membrane</location>
    </subcellularLocation>
</comment>
<dbReference type="PANTHER" id="PTHR30026">
    <property type="entry name" value="OUTER MEMBRANE PROTEIN TOLC"/>
    <property type="match status" value="1"/>
</dbReference>
<keyword evidence="3" id="KW-0813">Transport</keyword>
<evidence type="ECO:0000256" key="1">
    <source>
        <dbReference type="ARBA" id="ARBA00004442"/>
    </source>
</evidence>
<evidence type="ECO:0000256" key="8">
    <source>
        <dbReference type="SAM" id="MobiDB-lite"/>
    </source>
</evidence>
<dbReference type="GO" id="GO:0015562">
    <property type="term" value="F:efflux transmembrane transporter activity"/>
    <property type="evidence" value="ECO:0007669"/>
    <property type="project" value="InterPro"/>
</dbReference>
<evidence type="ECO:0000256" key="4">
    <source>
        <dbReference type="ARBA" id="ARBA00022452"/>
    </source>
</evidence>
<feature type="region of interest" description="Disordered" evidence="8">
    <location>
        <begin position="154"/>
        <end position="179"/>
    </location>
</feature>